<keyword evidence="6" id="KW-0695">RNA-directed DNA polymerase</keyword>
<dbReference type="Gene3D" id="3.30.70.270">
    <property type="match status" value="1"/>
</dbReference>
<sequence length="246" mass="28138">QAKIISSIRASKLVEQGCLSYLAHIRDIEVESPSIEFISVVLEFREVFPNDLTGIPLDRDIYFCIYLEPGTRPISIPLYRMAPTELRKLKAQIQDLLDKGFIRPSASPWGASIFSKIDPRSGYHQLKIRHEDVPKMTFRTRYGHYEFVVMSFGLTNAPAAFISLMNELKVHERNYPSHDLELAAVVFALKIWWHYLYGVKCEVFTDHRSLQHADVVADTFSQKAVSMGSLACLSVTKRPLVKEIYT</sequence>
<evidence type="ECO:0000313" key="9">
    <source>
        <dbReference type="Proteomes" id="UP001234989"/>
    </source>
</evidence>
<evidence type="ECO:0000259" key="7">
    <source>
        <dbReference type="Pfam" id="PF17917"/>
    </source>
</evidence>
<dbReference type="GO" id="GO:0004519">
    <property type="term" value="F:endonuclease activity"/>
    <property type="evidence" value="ECO:0007669"/>
    <property type="project" value="UniProtKB-KW"/>
</dbReference>
<dbReference type="Pfam" id="PF17917">
    <property type="entry name" value="RT_RNaseH"/>
    <property type="match status" value="1"/>
</dbReference>
<organism evidence="8 9">
    <name type="scientific">Solanum verrucosum</name>
    <dbReference type="NCBI Taxonomy" id="315347"/>
    <lineage>
        <taxon>Eukaryota</taxon>
        <taxon>Viridiplantae</taxon>
        <taxon>Streptophyta</taxon>
        <taxon>Embryophyta</taxon>
        <taxon>Tracheophyta</taxon>
        <taxon>Spermatophyta</taxon>
        <taxon>Magnoliopsida</taxon>
        <taxon>eudicotyledons</taxon>
        <taxon>Gunneridae</taxon>
        <taxon>Pentapetalae</taxon>
        <taxon>asterids</taxon>
        <taxon>lamiids</taxon>
        <taxon>Solanales</taxon>
        <taxon>Solanaceae</taxon>
        <taxon>Solanoideae</taxon>
        <taxon>Solaneae</taxon>
        <taxon>Solanum</taxon>
    </lineage>
</organism>
<keyword evidence="1" id="KW-0808">Transferase</keyword>
<gene>
    <name evidence="8" type="ORF">MTR67_031743</name>
</gene>
<evidence type="ECO:0000256" key="5">
    <source>
        <dbReference type="ARBA" id="ARBA00022801"/>
    </source>
</evidence>
<dbReference type="Proteomes" id="UP001234989">
    <property type="component" value="Chromosome 7"/>
</dbReference>
<keyword evidence="3" id="KW-0540">Nuclease</keyword>
<dbReference type="SUPFAM" id="SSF56672">
    <property type="entry name" value="DNA/RNA polymerases"/>
    <property type="match status" value="1"/>
</dbReference>
<dbReference type="Gene3D" id="3.10.10.10">
    <property type="entry name" value="HIV Type 1 Reverse Transcriptase, subunit A, domain 1"/>
    <property type="match status" value="2"/>
</dbReference>
<dbReference type="PANTHER" id="PTHR24559">
    <property type="entry name" value="TRANSPOSON TY3-I GAG-POL POLYPROTEIN"/>
    <property type="match status" value="1"/>
</dbReference>
<evidence type="ECO:0000256" key="2">
    <source>
        <dbReference type="ARBA" id="ARBA00022695"/>
    </source>
</evidence>
<dbReference type="InterPro" id="IPR043128">
    <property type="entry name" value="Rev_trsase/Diguanyl_cyclase"/>
</dbReference>
<reference evidence="8" key="1">
    <citation type="submission" date="2023-08" db="EMBL/GenBank/DDBJ databases">
        <title>A de novo genome assembly of Solanum verrucosum Schlechtendal, a Mexican diploid species geographically isolated from the other diploid A-genome species in potato relatives.</title>
        <authorList>
            <person name="Hosaka K."/>
        </authorList>
    </citation>
    <scope>NUCLEOTIDE SEQUENCE</scope>
    <source>
        <tissue evidence="8">Young leaves</tissue>
    </source>
</reference>
<dbReference type="InterPro" id="IPR043502">
    <property type="entry name" value="DNA/RNA_pol_sf"/>
</dbReference>
<keyword evidence="4" id="KW-0255">Endonuclease</keyword>
<protein>
    <recommendedName>
        <fullName evidence="7">Reverse transcriptase RNase H-like domain-containing protein</fullName>
    </recommendedName>
</protein>
<feature type="domain" description="Reverse transcriptase RNase H-like" evidence="7">
    <location>
        <begin position="158"/>
        <end position="214"/>
    </location>
</feature>
<dbReference type="PANTHER" id="PTHR24559:SF447">
    <property type="entry name" value="RNA-DIRECTED DNA POLYMERASE HOMOLOG"/>
    <property type="match status" value="1"/>
</dbReference>
<dbReference type="GO" id="GO:0003964">
    <property type="term" value="F:RNA-directed DNA polymerase activity"/>
    <property type="evidence" value="ECO:0007669"/>
    <property type="project" value="UniProtKB-KW"/>
</dbReference>
<feature type="non-terminal residue" evidence="8">
    <location>
        <position position="1"/>
    </location>
</feature>
<evidence type="ECO:0000256" key="6">
    <source>
        <dbReference type="ARBA" id="ARBA00022918"/>
    </source>
</evidence>
<accession>A0AAF0ZGR1</accession>
<dbReference type="EMBL" id="CP133618">
    <property type="protein sequence ID" value="WMV38358.1"/>
    <property type="molecule type" value="Genomic_DNA"/>
</dbReference>
<name>A0AAF0ZGR1_SOLVR</name>
<keyword evidence="2" id="KW-0548">Nucleotidyltransferase</keyword>
<evidence type="ECO:0000256" key="1">
    <source>
        <dbReference type="ARBA" id="ARBA00022679"/>
    </source>
</evidence>
<dbReference type="AlphaFoldDB" id="A0AAF0ZGR1"/>
<evidence type="ECO:0000313" key="8">
    <source>
        <dbReference type="EMBL" id="WMV38358.1"/>
    </source>
</evidence>
<dbReference type="InterPro" id="IPR041373">
    <property type="entry name" value="RT_RNaseH"/>
</dbReference>
<keyword evidence="5" id="KW-0378">Hydrolase</keyword>
<evidence type="ECO:0000256" key="3">
    <source>
        <dbReference type="ARBA" id="ARBA00022722"/>
    </source>
</evidence>
<proteinExistence type="predicted"/>
<dbReference type="InterPro" id="IPR053134">
    <property type="entry name" value="RNA-dir_DNA_polymerase"/>
</dbReference>
<keyword evidence="9" id="KW-1185">Reference proteome</keyword>
<dbReference type="GO" id="GO:0016787">
    <property type="term" value="F:hydrolase activity"/>
    <property type="evidence" value="ECO:0007669"/>
    <property type="project" value="UniProtKB-KW"/>
</dbReference>
<evidence type="ECO:0000256" key="4">
    <source>
        <dbReference type="ARBA" id="ARBA00022759"/>
    </source>
</evidence>